<evidence type="ECO:0000256" key="4">
    <source>
        <dbReference type="ARBA" id="ARBA00022989"/>
    </source>
</evidence>
<dbReference type="PANTHER" id="PTHR12677">
    <property type="entry name" value="GOLGI APPARATUS MEMBRANE PROTEIN TVP38-RELATED"/>
    <property type="match status" value="1"/>
</dbReference>
<feature type="transmembrane region" description="Helical" evidence="6">
    <location>
        <begin position="45"/>
        <end position="72"/>
    </location>
</feature>
<protein>
    <submittedName>
        <fullName evidence="8">ATP-binding Cassette (ABC) superfamily</fullName>
    </submittedName>
</protein>
<evidence type="ECO:0000256" key="6">
    <source>
        <dbReference type="SAM" id="Phobius"/>
    </source>
</evidence>
<evidence type="ECO:0000313" key="9">
    <source>
        <dbReference type="Proteomes" id="UP000243579"/>
    </source>
</evidence>
<dbReference type="STRING" id="1202772.A0A1V9ZCW6"/>
<feature type="transmembrane region" description="Helical" evidence="6">
    <location>
        <begin position="6"/>
        <end position="24"/>
    </location>
</feature>
<keyword evidence="3 6" id="KW-0812">Transmembrane</keyword>
<keyword evidence="2" id="KW-1003">Cell membrane</keyword>
<organism evidence="8 9">
    <name type="scientific">Achlya hypogyna</name>
    <name type="common">Oomycete</name>
    <name type="synonym">Protoachlya hypogyna</name>
    <dbReference type="NCBI Taxonomy" id="1202772"/>
    <lineage>
        <taxon>Eukaryota</taxon>
        <taxon>Sar</taxon>
        <taxon>Stramenopiles</taxon>
        <taxon>Oomycota</taxon>
        <taxon>Saprolegniomycetes</taxon>
        <taxon>Saprolegniales</taxon>
        <taxon>Achlyaceae</taxon>
        <taxon>Achlya</taxon>
    </lineage>
</organism>
<sequence length="262" mass="28382">MSKHLGLAALAVVAGSGALIWHYASPSFVADSVEWLRAHQLMGGVLYTVGFTASIVLCLPATLFELIAGYVFGFWGGWAISIVAKTAGSCLAFCLGRYLLHARVLRLLDSGAPLFRALGLLLARSDMKWKIVCLARAAWMPIAIKNYGLSVLPVPFSLFFWSTLLLGTPFGGISCYLGHSATQVSSLLSGHHDSGYLKFGLLAVGAASGLALLCLVGYQTRKYIEELADAERDDRMERASIQGRRKHDYIPISSFDDSHQNP</sequence>
<reference evidence="8 9" key="1">
    <citation type="journal article" date="2014" name="Genome Biol. Evol.">
        <title>The secreted proteins of Achlya hypogyna and Thraustotheca clavata identify the ancestral oomycete secretome and reveal gene acquisitions by horizontal gene transfer.</title>
        <authorList>
            <person name="Misner I."/>
            <person name="Blouin N."/>
            <person name="Leonard G."/>
            <person name="Richards T.A."/>
            <person name="Lane C.E."/>
        </authorList>
    </citation>
    <scope>NUCLEOTIDE SEQUENCE [LARGE SCALE GENOMIC DNA]</scope>
    <source>
        <strain evidence="8 9">ATCC 48635</strain>
    </source>
</reference>
<evidence type="ECO:0000256" key="1">
    <source>
        <dbReference type="ARBA" id="ARBA00004651"/>
    </source>
</evidence>
<keyword evidence="4 6" id="KW-1133">Transmembrane helix</keyword>
<evidence type="ECO:0000256" key="3">
    <source>
        <dbReference type="ARBA" id="ARBA00022692"/>
    </source>
</evidence>
<keyword evidence="9" id="KW-1185">Reference proteome</keyword>
<feature type="transmembrane region" description="Helical" evidence="6">
    <location>
        <begin position="78"/>
        <end position="100"/>
    </location>
</feature>
<name>A0A1V9ZCW6_ACHHY</name>
<dbReference type="OrthoDB" id="166803at2759"/>
<feature type="domain" description="VTT" evidence="7">
    <location>
        <begin position="59"/>
        <end position="179"/>
    </location>
</feature>
<feature type="transmembrane region" description="Helical" evidence="6">
    <location>
        <begin position="199"/>
        <end position="218"/>
    </location>
</feature>
<evidence type="ECO:0000313" key="8">
    <source>
        <dbReference type="EMBL" id="OQR95846.1"/>
    </source>
</evidence>
<dbReference type="EMBL" id="JNBR01000189">
    <property type="protein sequence ID" value="OQR95846.1"/>
    <property type="molecule type" value="Genomic_DNA"/>
</dbReference>
<evidence type="ECO:0000256" key="5">
    <source>
        <dbReference type="ARBA" id="ARBA00023136"/>
    </source>
</evidence>
<evidence type="ECO:0000259" key="7">
    <source>
        <dbReference type="Pfam" id="PF09335"/>
    </source>
</evidence>
<dbReference type="Proteomes" id="UP000243579">
    <property type="component" value="Unassembled WGS sequence"/>
</dbReference>
<dbReference type="PANTHER" id="PTHR12677:SF59">
    <property type="entry name" value="GOLGI APPARATUS MEMBRANE PROTEIN TVP38-RELATED"/>
    <property type="match status" value="1"/>
</dbReference>
<accession>A0A1V9ZCW6</accession>
<comment type="caution">
    <text evidence="8">The sequence shown here is derived from an EMBL/GenBank/DDBJ whole genome shotgun (WGS) entry which is preliminary data.</text>
</comment>
<evidence type="ECO:0000256" key="2">
    <source>
        <dbReference type="ARBA" id="ARBA00022475"/>
    </source>
</evidence>
<dbReference type="InterPro" id="IPR015414">
    <property type="entry name" value="TMEM64"/>
</dbReference>
<gene>
    <name evidence="8" type="ORF">ACHHYP_00023</name>
</gene>
<proteinExistence type="predicted"/>
<keyword evidence="5 6" id="KW-0472">Membrane</keyword>
<comment type="subcellular location">
    <subcellularLocation>
        <location evidence="1">Cell membrane</location>
        <topology evidence="1">Multi-pass membrane protein</topology>
    </subcellularLocation>
</comment>
<dbReference type="Pfam" id="PF09335">
    <property type="entry name" value="VTT_dom"/>
    <property type="match status" value="1"/>
</dbReference>
<dbReference type="GO" id="GO:0005524">
    <property type="term" value="F:ATP binding"/>
    <property type="evidence" value="ECO:0007669"/>
    <property type="project" value="UniProtKB-KW"/>
</dbReference>
<dbReference type="GO" id="GO:0005886">
    <property type="term" value="C:plasma membrane"/>
    <property type="evidence" value="ECO:0007669"/>
    <property type="project" value="UniProtKB-SubCell"/>
</dbReference>
<dbReference type="InterPro" id="IPR032816">
    <property type="entry name" value="VTT_dom"/>
</dbReference>
<dbReference type="AlphaFoldDB" id="A0A1V9ZCW6"/>
<keyword evidence="8" id="KW-0067">ATP-binding</keyword>
<keyword evidence="8" id="KW-0547">Nucleotide-binding</keyword>